<keyword evidence="2" id="KW-0808">Transferase</keyword>
<dbReference type="Proteomes" id="UP000237718">
    <property type="component" value="Unassembled WGS sequence"/>
</dbReference>
<evidence type="ECO:0000313" key="2">
    <source>
        <dbReference type="EMBL" id="PRZ50109.1"/>
    </source>
</evidence>
<name>A0A2T1AND1_TRISK</name>
<dbReference type="EMBL" id="PVUF01000001">
    <property type="protein sequence ID" value="PRZ50109.1"/>
    <property type="molecule type" value="Genomic_DNA"/>
</dbReference>
<dbReference type="GO" id="GO:0016758">
    <property type="term" value="F:hexosyltransferase activity"/>
    <property type="evidence" value="ECO:0007669"/>
    <property type="project" value="InterPro"/>
</dbReference>
<dbReference type="PANTHER" id="PTHR21015">
    <property type="entry name" value="UDP-N-ACETYLGLUCOSAMINE--N-ACETYLMURAMYL-(PENTAPEPTIDE) PYROPHOSPHORYL-UNDECAPRENOL N-ACETYLGLUCOSAMINE TRANSFERASE 1"/>
    <property type="match status" value="1"/>
</dbReference>
<dbReference type="Pfam" id="PF04101">
    <property type="entry name" value="Glyco_tran_28_C"/>
    <property type="match status" value="1"/>
</dbReference>
<feature type="domain" description="Glycosyl transferase family 28 C-terminal" evidence="1">
    <location>
        <begin position="281"/>
        <end position="352"/>
    </location>
</feature>
<proteinExistence type="predicted"/>
<dbReference type="PANTHER" id="PTHR21015:SF28">
    <property type="entry name" value="SLL1722 PROTEIN"/>
    <property type="match status" value="1"/>
</dbReference>
<dbReference type="InterPro" id="IPR016683">
    <property type="entry name" value="Glyco_trans_28_RedA_prd"/>
</dbReference>
<gene>
    <name evidence="2" type="ORF">CLV89_101325</name>
</gene>
<dbReference type="OrthoDB" id="9802126at2"/>
<comment type="caution">
    <text evidence="2">The sequence shown here is derived from an EMBL/GenBank/DDBJ whole genome shotgun (WGS) entry which is preliminary data.</text>
</comment>
<dbReference type="AlphaFoldDB" id="A0A2T1AND1"/>
<accession>A0A2T1AND1</accession>
<dbReference type="InterPro" id="IPR007235">
    <property type="entry name" value="Glyco_trans_28_C"/>
</dbReference>
<dbReference type="RefSeq" id="WP_106161846.1">
    <property type="nucleotide sequence ID" value="NZ_PVUF01000001.1"/>
</dbReference>
<organism evidence="2 3">
    <name type="scientific">Tritonibacter scottomollicae</name>
    <name type="common">Epibacterium scottomollicae</name>
    <dbReference type="NCBI Taxonomy" id="483013"/>
    <lineage>
        <taxon>Bacteria</taxon>
        <taxon>Pseudomonadati</taxon>
        <taxon>Pseudomonadota</taxon>
        <taxon>Alphaproteobacteria</taxon>
        <taxon>Rhodobacterales</taxon>
        <taxon>Paracoccaceae</taxon>
        <taxon>Tritonibacter</taxon>
    </lineage>
</organism>
<dbReference type="Gene3D" id="3.40.50.2000">
    <property type="entry name" value="Glycogen Phosphorylase B"/>
    <property type="match status" value="1"/>
</dbReference>
<dbReference type="PIRSF" id="PIRSF017085">
    <property type="entry name" value="Glycosyltransf_RedA_prd"/>
    <property type="match status" value="1"/>
</dbReference>
<dbReference type="SUPFAM" id="SSF53756">
    <property type="entry name" value="UDP-Glycosyltransferase/glycogen phosphorylase"/>
    <property type="match status" value="1"/>
</dbReference>
<evidence type="ECO:0000313" key="3">
    <source>
        <dbReference type="Proteomes" id="UP000237718"/>
    </source>
</evidence>
<reference evidence="2 3" key="1">
    <citation type="submission" date="2018-03" db="EMBL/GenBank/DDBJ databases">
        <title>Genomic Encyclopedia of Archaeal and Bacterial Type Strains, Phase II (KMG-II): from individual species to whole genera.</title>
        <authorList>
            <person name="Goeker M."/>
        </authorList>
    </citation>
    <scope>NUCLEOTIDE SEQUENCE [LARGE SCALE GENOMIC DNA]</scope>
    <source>
        <strain evidence="2 3">DSM 25328</strain>
    </source>
</reference>
<evidence type="ECO:0000259" key="1">
    <source>
        <dbReference type="Pfam" id="PF04101"/>
    </source>
</evidence>
<protein>
    <submittedName>
        <fullName evidence="2">Putative glycosyltransferase</fullName>
    </submittedName>
</protein>
<sequence length="406" mass="44276">MSASTPARLGPSGRGPRILFYSHDTFGLGHLRRSRALAAAITSADRTASAMILTGSPVAGRFAFPNRVDHMRLPGVIKRSDGSYASRTMGMNIEETTELRAGLIRSTAEQFAPDILVVDKEPCGFRGELLPTLELLQQQGKAKLVLGLRDVLDEPEVLRAEWDRKGALAAAEQFYDEIWVYGLRDVYDPTAGLDLSAAAQARMHWTGYLRRDLGTVGEPPERPYVLITPGGGGDGAMMVDLAISAYERDPDLMPRAVLVYGPFLSGETRAAFEDRVAALDGRVTAVGFESEIETLFAGAQGVICMGGYNTFCEVLSFDKPAVIVPRTTPRLEQWIRASRAEELGLVTMLDETRDGWTPQAMIGAIRALERQPRPSQAISDGLLDGLDYVTGRVDTLLHQLPREAAE</sequence>